<keyword evidence="5" id="KW-0052">Apoplast</keyword>
<dbReference type="Gene3D" id="2.60.120.260">
    <property type="entry name" value="Galactose-binding domain-like"/>
    <property type="match status" value="1"/>
</dbReference>
<reference evidence="12 13" key="1">
    <citation type="journal article" date="2017" name="Nature">
        <title>The Apostasia genome and the evolution of orchids.</title>
        <authorList>
            <person name="Zhang G.Q."/>
            <person name="Liu K.W."/>
            <person name="Li Z."/>
            <person name="Lohaus R."/>
            <person name="Hsiao Y.Y."/>
            <person name="Niu S.C."/>
            <person name="Wang J.Y."/>
            <person name="Lin Y.C."/>
            <person name="Xu Q."/>
            <person name="Chen L.J."/>
            <person name="Yoshida K."/>
            <person name="Fujiwara S."/>
            <person name="Wang Z.W."/>
            <person name="Zhang Y.Q."/>
            <person name="Mitsuda N."/>
            <person name="Wang M."/>
            <person name="Liu G.H."/>
            <person name="Pecoraro L."/>
            <person name="Huang H.X."/>
            <person name="Xiao X.J."/>
            <person name="Lin M."/>
            <person name="Wu X.Y."/>
            <person name="Wu W.L."/>
            <person name="Chen Y.Y."/>
            <person name="Chang S.B."/>
            <person name="Sakamoto S."/>
            <person name="Ohme-Takagi M."/>
            <person name="Yagi M."/>
            <person name="Zeng S.J."/>
            <person name="Shen C.Y."/>
            <person name="Yeh C.M."/>
            <person name="Luo Y.B."/>
            <person name="Tsai W.C."/>
            <person name="Van de Peer Y."/>
            <person name="Liu Z.J."/>
        </authorList>
    </citation>
    <scope>NUCLEOTIDE SEQUENCE [LARGE SCALE GENOMIC DNA]</scope>
    <source>
        <strain evidence="13">cv. Shenzhen</strain>
        <tissue evidence="12">Stem</tissue>
    </source>
</reference>
<dbReference type="InterPro" id="IPR048913">
    <property type="entry name" value="BetaGal_gal-bd"/>
</dbReference>
<dbReference type="CDD" id="cd22842">
    <property type="entry name" value="Gal_Rha_Lectin_BGal"/>
    <property type="match status" value="1"/>
</dbReference>
<evidence type="ECO:0000256" key="9">
    <source>
        <dbReference type="ARBA" id="ARBA00023180"/>
    </source>
</evidence>
<comment type="similarity">
    <text evidence="3">Belongs to the glycosyl hydrolase 35 family.</text>
</comment>
<evidence type="ECO:0000256" key="7">
    <source>
        <dbReference type="ARBA" id="ARBA00022729"/>
    </source>
</evidence>
<dbReference type="EC" id="3.2.1.23" evidence="4"/>
<feature type="domain" description="SUEL-type lectin" evidence="11">
    <location>
        <begin position="212"/>
        <end position="299"/>
    </location>
</feature>
<evidence type="ECO:0000256" key="4">
    <source>
        <dbReference type="ARBA" id="ARBA00012756"/>
    </source>
</evidence>
<dbReference type="GO" id="GO:0004565">
    <property type="term" value="F:beta-galactosidase activity"/>
    <property type="evidence" value="ECO:0007669"/>
    <property type="project" value="UniProtKB-EC"/>
</dbReference>
<dbReference type="GO" id="GO:0048046">
    <property type="term" value="C:apoplast"/>
    <property type="evidence" value="ECO:0007669"/>
    <property type="project" value="UniProtKB-SubCell"/>
</dbReference>
<dbReference type="GO" id="GO:0030246">
    <property type="term" value="F:carbohydrate binding"/>
    <property type="evidence" value="ECO:0007669"/>
    <property type="project" value="InterPro"/>
</dbReference>
<keyword evidence="8 12" id="KW-0378">Hydrolase</keyword>
<evidence type="ECO:0000256" key="10">
    <source>
        <dbReference type="ARBA" id="ARBA00023295"/>
    </source>
</evidence>
<evidence type="ECO:0000313" key="12">
    <source>
        <dbReference type="EMBL" id="PKA64758.1"/>
    </source>
</evidence>
<evidence type="ECO:0000256" key="1">
    <source>
        <dbReference type="ARBA" id="ARBA00001412"/>
    </source>
</evidence>
<dbReference type="EMBL" id="KZ451900">
    <property type="protein sequence ID" value="PKA64758.1"/>
    <property type="molecule type" value="Genomic_DNA"/>
</dbReference>
<dbReference type="InterPro" id="IPR008979">
    <property type="entry name" value="Galactose-bd-like_sf"/>
</dbReference>
<dbReference type="InterPro" id="IPR043159">
    <property type="entry name" value="Lectin_gal-bd_sf"/>
</dbReference>
<dbReference type="PRINTS" id="PR00742">
    <property type="entry name" value="GLHYDRLASE35"/>
</dbReference>
<dbReference type="Proteomes" id="UP000236161">
    <property type="component" value="Unassembled WGS sequence"/>
</dbReference>
<sequence>MTVGLQNAGPFYEWVGAGLTSVKISGLKNGTIDLSSNKWEYKIGLEGEHNRIYSEDGSKNVNWISTSEPPKNQPLTWYQVVLESPKGIDPVGLDMIYMGKGQAWLNGKAIGRYWPRTSSTNSNCSATCNYRGKFFPDKCRTGCGGPTQRWYHVPLSWFKPSKNLLVIFEEKGGDPMKITFSRRRITSICGFVSEDYPSIDLDNWQNAIGSNGGGRASLHLVCHGNASISSIKFASYGNPSGACGSYQRGTCHHLSSTAVIETACLNKRECSITLSEDWFPTKDFCPGITKSLAVDAVCS</sequence>
<dbReference type="SUPFAM" id="SSF49785">
    <property type="entry name" value="Galactose-binding domain-like"/>
    <property type="match status" value="1"/>
</dbReference>
<comment type="subcellular location">
    <subcellularLocation>
        <location evidence="2">Secreted</location>
        <location evidence="2">Extracellular space</location>
        <location evidence="2">Apoplast</location>
    </subcellularLocation>
</comment>
<dbReference type="GO" id="GO:0005975">
    <property type="term" value="P:carbohydrate metabolic process"/>
    <property type="evidence" value="ECO:0007669"/>
    <property type="project" value="InterPro"/>
</dbReference>
<evidence type="ECO:0000259" key="11">
    <source>
        <dbReference type="PROSITE" id="PS50228"/>
    </source>
</evidence>
<evidence type="ECO:0000256" key="2">
    <source>
        <dbReference type="ARBA" id="ARBA00004271"/>
    </source>
</evidence>
<dbReference type="AlphaFoldDB" id="A0A2I0BAC3"/>
<organism evidence="12 13">
    <name type="scientific">Apostasia shenzhenica</name>
    <dbReference type="NCBI Taxonomy" id="1088818"/>
    <lineage>
        <taxon>Eukaryota</taxon>
        <taxon>Viridiplantae</taxon>
        <taxon>Streptophyta</taxon>
        <taxon>Embryophyta</taxon>
        <taxon>Tracheophyta</taxon>
        <taxon>Spermatophyta</taxon>
        <taxon>Magnoliopsida</taxon>
        <taxon>Liliopsida</taxon>
        <taxon>Asparagales</taxon>
        <taxon>Orchidaceae</taxon>
        <taxon>Apostasioideae</taxon>
        <taxon>Apostasia</taxon>
    </lineage>
</organism>
<proteinExistence type="inferred from homology"/>
<gene>
    <name evidence="12" type="ORF">AXF42_Ash016789</name>
</gene>
<keyword evidence="7" id="KW-0732">Signal</keyword>
<keyword evidence="10 12" id="KW-0326">Glycosidase</keyword>
<dbReference type="InterPro" id="IPR001944">
    <property type="entry name" value="Glycoside_Hdrlase_35"/>
</dbReference>
<dbReference type="Gene3D" id="2.60.120.740">
    <property type="match status" value="1"/>
</dbReference>
<evidence type="ECO:0000256" key="8">
    <source>
        <dbReference type="ARBA" id="ARBA00022801"/>
    </source>
</evidence>
<dbReference type="InterPro" id="IPR000922">
    <property type="entry name" value="Lectin_gal-bd_dom"/>
</dbReference>
<keyword evidence="9" id="KW-0325">Glycoprotein</keyword>
<evidence type="ECO:0000256" key="3">
    <source>
        <dbReference type="ARBA" id="ARBA00009809"/>
    </source>
</evidence>
<protein>
    <recommendedName>
        <fullName evidence="4">beta-galactosidase</fullName>
        <ecNumber evidence="4">3.2.1.23</ecNumber>
    </recommendedName>
</protein>
<keyword evidence="6" id="KW-0964">Secreted</keyword>
<dbReference type="STRING" id="1088818.A0A2I0BAC3"/>
<dbReference type="OrthoDB" id="772579at2759"/>
<evidence type="ECO:0000256" key="5">
    <source>
        <dbReference type="ARBA" id="ARBA00022523"/>
    </source>
</evidence>
<name>A0A2I0BAC3_9ASPA</name>
<evidence type="ECO:0000313" key="13">
    <source>
        <dbReference type="Proteomes" id="UP000236161"/>
    </source>
</evidence>
<comment type="catalytic activity">
    <reaction evidence="1">
        <text>Hydrolysis of terminal non-reducing beta-D-galactose residues in beta-D-galactosides.</text>
        <dbReference type="EC" id="3.2.1.23"/>
    </reaction>
</comment>
<dbReference type="PANTHER" id="PTHR23421">
    <property type="entry name" value="BETA-GALACTOSIDASE RELATED"/>
    <property type="match status" value="1"/>
</dbReference>
<dbReference type="FunFam" id="2.60.120.260:FF:000097">
    <property type="entry name" value="Beta-galactosidase"/>
    <property type="match status" value="1"/>
</dbReference>
<dbReference type="Pfam" id="PF02140">
    <property type="entry name" value="SUEL_Lectin"/>
    <property type="match status" value="1"/>
</dbReference>
<accession>A0A2I0BAC3</accession>
<dbReference type="PROSITE" id="PS50228">
    <property type="entry name" value="SUEL_LECTIN"/>
    <property type="match status" value="1"/>
</dbReference>
<evidence type="ECO:0000256" key="6">
    <source>
        <dbReference type="ARBA" id="ARBA00022525"/>
    </source>
</evidence>
<keyword evidence="13" id="KW-1185">Reference proteome</keyword>
<dbReference type="Pfam" id="PF21467">
    <property type="entry name" value="BetaGal_gal-bd"/>
    <property type="match status" value="1"/>
</dbReference>